<feature type="region of interest" description="Disordered" evidence="1">
    <location>
        <begin position="1"/>
        <end position="310"/>
    </location>
</feature>
<evidence type="ECO:0000313" key="3">
    <source>
        <dbReference type="Proteomes" id="UP000807342"/>
    </source>
</evidence>
<feature type="compositionally biased region" description="Polar residues" evidence="1">
    <location>
        <begin position="1"/>
        <end position="35"/>
    </location>
</feature>
<dbReference type="EMBL" id="MU151110">
    <property type="protein sequence ID" value="KAF9450213.1"/>
    <property type="molecule type" value="Genomic_DNA"/>
</dbReference>
<protein>
    <submittedName>
        <fullName evidence="2">Uncharacterized protein</fullName>
    </submittedName>
</protein>
<dbReference type="AlphaFoldDB" id="A0A9P5XF38"/>
<feature type="compositionally biased region" description="Low complexity" evidence="1">
    <location>
        <begin position="584"/>
        <end position="607"/>
    </location>
</feature>
<proteinExistence type="predicted"/>
<feature type="region of interest" description="Disordered" evidence="1">
    <location>
        <begin position="499"/>
        <end position="607"/>
    </location>
</feature>
<accession>A0A9P5XF38</accession>
<comment type="caution">
    <text evidence="2">The sequence shown here is derived from an EMBL/GenBank/DDBJ whole genome shotgun (WGS) entry which is preliminary data.</text>
</comment>
<name>A0A9P5XF38_9AGAR</name>
<organism evidence="2 3">
    <name type="scientific">Macrolepiota fuliginosa MF-IS2</name>
    <dbReference type="NCBI Taxonomy" id="1400762"/>
    <lineage>
        <taxon>Eukaryota</taxon>
        <taxon>Fungi</taxon>
        <taxon>Dikarya</taxon>
        <taxon>Basidiomycota</taxon>
        <taxon>Agaricomycotina</taxon>
        <taxon>Agaricomycetes</taxon>
        <taxon>Agaricomycetidae</taxon>
        <taxon>Agaricales</taxon>
        <taxon>Agaricineae</taxon>
        <taxon>Agaricaceae</taxon>
        <taxon>Macrolepiota</taxon>
    </lineage>
</organism>
<feature type="compositionally biased region" description="Basic and acidic residues" evidence="1">
    <location>
        <begin position="538"/>
        <end position="563"/>
    </location>
</feature>
<evidence type="ECO:0000256" key="1">
    <source>
        <dbReference type="SAM" id="MobiDB-lite"/>
    </source>
</evidence>
<sequence>MGRNQTHSSASQARPYPTTSFRSSSSGQTRMSFPNPNEHRAMKGGSRSMQSSPYQSFTGRGAEGGPSRSNPMTPTWDAGPRQIQGNVPTRNRNAQSSPLTIRPPGRKAASTVPPMWDPENEPRSTHISRMTPTPRKRPPIEIAKSTNSPAPLWQHQDAAHEARQKAERRMNKLGEPGDRARFEKSAVAPRRWYLNPALQVVQDQALSEDESDSDSPMDVDQAPQRALGMKSALPVPAHIRNPANQKAARKTKWPQPRRNPSDESSSESSASTSESSDSIIELTDTESETDKDPTDNNEPTQAERDPLSENEIIIIEPPQPLITISLPQIAPVIPRPLSPPTGPPDQLVRVLEEICVAPLRMQKTKQLPFLRKNLRRGFRIRCNAIGVKTTRSKPKLPVLVRYEYMDTIYDTHISRWFCPLCELHGAFPNKEMLRYHMHWDHPEVILERWEQRTNNQGRPEWRIQILIPEVVYEMIQPRPYEHVAVKFEPQETPIELAHRVTPLPSTLRAAEEPSVSPTRSPPPTRLPSQTPSTSTREPSPRPSERNDSTFIDESKPDLRKLEPLEPPALNMLHSNRRGLAPQLRRASITSSWSSRSRTGTTELTEETLSTVRIEHSPGPAGGLYPSPPPVYDPLGPAAQIPYLPAKSEYDGPDIYYSCRPGGPTTFDLLGTLPMEPFGVLEWDILDREEEIYESDDVAVEFKVMHALWNRWITLNRLEFKQNFHKGTIAFIDMYWRMIHQAAGWRAMRYWLLLLLSRRFLTEHEVAKALRHYQNLTGMTYW</sequence>
<evidence type="ECO:0000313" key="2">
    <source>
        <dbReference type="EMBL" id="KAF9450213.1"/>
    </source>
</evidence>
<dbReference type="Proteomes" id="UP000807342">
    <property type="component" value="Unassembled WGS sequence"/>
</dbReference>
<feature type="compositionally biased region" description="Basic and acidic residues" evidence="1">
    <location>
        <begin position="157"/>
        <end position="184"/>
    </location>
</feature>
<feature type="compositionally biased region" description="Low complexity" evidence="1">
    <location>
        <begin position="526"/>
        <end position="537"/>
    </location>
</feature>
<feature type="compositionally biased region" description="Acidic residues" evidence="1">
    <location>
        <begin position="206"/>
        <end position="217"/>
    </location>
</feature>
<dbReference type="OrthoDB" id="3249923at2759"/>
<feature type="compositionally biased region" description="Polar residues" evidence="1">
    <location>
        <begin position="47"/>
        <end position="58"/>
    </location>
</feature>
<feature type="compositionally biased region" description="Low complexity" evidence="1">
    <location>
        <begin position="262"/>
        <end position="281"/>
    </location>
</feature>
<reference evidence="2" key="1">
    <citation type="submission" date="2020-11" db="EMBL/GenBank/DDBJ databases">
        <authorList>
            <consortium name="DOE Joint Genome Institute"/>
            <person name="Ahrendt S."/>
            <person name="Riley R."/>
            <person name="Andreopoulos W."/>
            <person name="Labutti K."/>
            <person name="Pangilinan J."/>
            <person name="Ruiz-Duenas F.J."/>
            <person name="Barrasa J.M."/>
            <person name="Sanchez-Garcia M."/>
            <person name="Camarero S."/>
            <person name="Miyauchi S."/>
            <person name="Serrano A."/>
            <person name="Linde D."/>
            <person name="Babiker R."/>
            <person name="Drula E."/>
            <person name="Ayuso-Fernandez I."/>
            <person name="Pacheco R."/>
            <person name="Padilla G."/>
            <person name="Ferreira P."/>
            <person name="Barriuso J."/>
            <person name="Kellner H."/>
            <person name="Castanera R."/>
            <person name="Alfaro M."/>
            <person name="Ramirez L."/>
            <person name="Pisabarro A.G."/>
            <person name="Kuo A."/>
            <person name="Tritt A."/>
            <person name="Lipzen A."/>
            <person name="He G."/>
            <person name="Yan M."/>
            <person name="Ng V."/>
            <person name="Cullen D."/>
            <person name="Martin F."/>
            <person name="Rosso M.-N."/>
            <person name="Henrissat B."/>
            <person name="Hibbett D."/>
            <person name="Martinez A.T."/>
            <person name="Grigoriev I.V."/>
        </authorList>
    </citation>
    <scope>NUCLEOTIDE SEQUENCE</scope>
    <source>
        <strain evidence="2">MF-IS2</strain>
    </source>
</reference>
<keyword evidence="3" id="KW-1185">Reference proteome</keyword>
<gene>
    <name evidence="2" type="ORF">P691DRAFT_493426</name>
</gene>
<feature type="compositionally biased region" description="Polar residues" evidence="1">
    <location>
        <begin position="83"/>
        <end position="99"/>
    </location>
</feature>